<keyword evidence="10" id="KW-0001">2Fe-2S</keyword>
<organism evidence="23 24">
    <name type="scientific">Sinorhizobium chiapasense</name>
    <dbReference type="NCBI Taxonomy" id="501572"/>
    <lineage>
        <taxon>Bacteria</taxon>
        <taxon>Pseudomonadati</taxon>
        <taxon>Pseudomonadota</taxon>
        <taxon>Alphaproteobacteria</taxon>
        <taxon>Hyphomicrobiales</taxon>
        <taxon>Rhizobiaceae</taxon>
        <taxon>Sinorhizobium/Ensifer group</taxon>
        <taxon>Sinorhizobium</taxon>
    </lineage>
</organism>
<evidence type="ECO:0000259" key="22">
    <source>
        <dbReference type="PROSITE" id="PS51296"/>
    </source>
</evidence>
<dbReference type="Proteomes" id="UP001432360">
    <property type="component" value="Chromosome"/>
</dbReference>
<dbReference type="Gene3D" id="1.20.5.510">
    <property type="entry name" value="Single helix bin"/>
    <property type="match status" value="1"/>
</dbReference>
<comment type="cofactor">
    <cofactor evidence="20">
        <name>[2Fe-2S] cluster</name>
        <dbReference type="ChEBI" id="CHEBI:190135"/>
    </cofactor>
    <text evidence="20">Binds 1 [2Fe-2S] cluster per subunit.</text>
</comment>
<evidence type="ECO:0000313" key="23">
    <source>
        <dbReference type="EMBL" id="WVT05679.1"/>
    </source>
</evidence>
<dbReference type="Pfam" id="PF10399">
    <property type="entry name" value="UCR_Fe-S_N"/>
    <property type="match status" value="1"/>
</dbReference>
<dbReference type="Gene3D" id="2.102.10.10">
    <property type="entry name" value="Rieske [2Fe-2S] iron-sulphur domain"/>
    <property type="match status" value="1"/>
</dbReference>
<evidence type="ECO:0000256" key="13">
    <source>
        <dbReference type="ARBA" id="ARBA00022982"/>
    </source>
</evidence>
<evidence type="ECO:0000256" key="10">
    <source>
        <dbReference type="ARBA" id="ARBA00022714"/>
    </source>
</evidence>
<comment type="subunit">
    <text evidence="4 21">The main subunits of complex b-c1 are: cytochrome b, cytochrome c1 and the Rieske protein.</text>
</comment>
<comment type="similarity">
    <text evidence="3">Belongs to the Rieske iron-sulfur protein family.</text>
</comment>
<evidence type="ECO:0000313" key="24">
    <source>
        <dbReference type="Proteomes" id="UP001432360"/>
    </source>
</evidence>
<keyword evidence="18" id="KW-1015">Disulfide bond</keyword>
<evidence type="ECO:0000256" key="3">
    <source>
        <dbReference type="ARBA" id="ARBA00010651"/>
    </source>
</evidence>
<evidence type="ECO:0000256" key="8">
    <source>
        <dbReference type="ARBA" id="ARBA00022475"/>
    </source>
</evidence>
<evidence type="ECO:0000256" key="21">
    <source>
        <dbReference type="RuleBase" id="RU004497"/>
    </source>
</evidence>
<comment type="function">
    <text evidence="1">Component of the ubiquinol-cytochrome c reductase complex (complex III or cytochrome b-c1 complex), which is a respiratory chain that generates an electrochemical potential coupled to ATP synthesis.</text>
</comment>
<evidence type="ECO:0000256" key="18">
    <source>
        <dbReference type="ARBA" id="ARBA00023157"/>
    </source>
</evidence>
<dbReference type="InterPro" id="IPR017941">
    <property type="entry name" value="Rieske_2Fe-2S"/>
</dbReference>
<evidence type="ECO:0000256" key="14">
    <source>
        <dbReference type="ARBA" id="ARBA00022989"/>
    </source>
</evidence>
<evidence type="ECO:0000256" key="1">
    <source>
        <dbReference type="ARBA" id="ARBA00002444"/>
    </source>
</evidence>
<keyword evidence="8" id="KW-1003">Cell membrane</keyword>
<dbReference type="NCBIfam" id="TIGR01409">
    <property type="entry name" value="TAT_signal_seq"/>
    <property type="match status" value="1"/>
</dbReference>
<evidence type="ECO:0000256" key="5">
    <source>
        <dbReference type="ARBA" id="ARBA00012951"/>
    </source>
</evidence>
<keyword evidence="9 20" id="KW-0812">Transmembrane</keyword>
<evidence type="ECO:0000256" key="4">
    <source>
        <dbReference type="ARBA" id="ARBA00011649"/>
    </source>
</evidence>
<evidence type="ECO:0000256" key="9">
    <source>
        <dbReference type="ARBA" id="ARBA00022692"/>
    </source>
</evidence>
<name>A0ABZ2BJH4_9HYPH</name>
<dbReference type="CDD" id="cd03470">
    <property type="entry name" value="Rieske_cytochrome_bc1"/>
    <property type="match status" value="1"/>
</dbReference>
<keyword evidence="17 20" id="KW-0472">Membrane</keyword>
<keyword evidence="16" id="KW-0411">Iron-sulfur</keyword>
<dbReference type="InterPro" id="IPR036922">
    <property type="entry name" value="Rieske_2Fe-2S_sf"/>
</dbReference>
<dbReference type="PANTHER" id="PTHR10134">
    <property type="entry name" value="CYTOCHROME B-C1 COMPLEX SUBUNIT RIESKE, MITOCHONDRIAL"/>
    <property type="match status" value="1"/>
</dbReference>
<dbReference type="EC" id="7.1.1.8" evidence="5 20"/>
<sequence length="197" mass="20872">MAVDPAPANDTSEPTRRDFLYLVTAMAGVVGVGAASWPFIDAMQPDASTLALASIEVDISSLTEGMSLTVKWRGRPVFIRNRTAKEVESAKATAIEELKDPIARNANLDHDQAATDLARSAGEGKENWIVMIGVCTHLGCVPLGQAGDFSGWFCPCHGSHYDTAGRIRKGPAPENLAIPPLAFISDTVVRIGQAVAA</sequence>
<comment type="subcellular location">
    <subcellularLocation>
        <location evidence="2">Cell membrane</location>
        <topology evidence="2">Single-pass membrane protein</topology>
    </subcellularLocation>
</comment>
<dbReference type="InterPro" id="IPR014349">
    <property type="entry name" value="Rieske_Fe-S_prot"/>
</dbReference>
<gene>
    <name evidence="23" type="primary">petA</name>
    <name evidence="23" type="ORF">RB548_09910</name>
</gene>
<keyword evidence="13 20" id="KW-0249">Electron transport</keyword>
<dbReference type="InterPro" id="IPR019546">
    <property type="entry name" value="TAT_signal_bac_arc"/>
</dbReference>
<evidence type="ECO:0000256" key="11">
    <source>
        <dbReference type="ARBA" id="ARBA00022723"/>
    </source>
</evidence>
<dbReference type="InterPro" id="IPR005805">
    <property type="entry name" value="Rieske_Fe-S_prot_C"/>
</dbReference>
<comment type="miscellaneous">
    <text evidence="20">The Rieske protein is a high potential 2Fe-2S protein.</text>
</comment>
<dbReference type="InterPro" id="IPR006311">
    <property type="entry name" value="TAT_signal"/>
</dbReference>
<dbReference type="InterPro" id="IPR006317">
    <property type="entry name" value="Ubiquinol_cyt_c_Rdtase_Fe-S-su"/>
</dbReference>
<keyword evidence="11" id="KW-0479">Metal-binding</keyword>
<accession>A0ABZ2BJH4</accession>
<dbReference type="InterPro" id="IPR019470">
    <property type="entry name" value="Ubiq_cytC_Rdtase_Fe-S_su_TAT"/>
</dbReference>
<dbReference type="SUPFAM" id="SSF50022">
    <property type="entry name" value="ISP domain"/>
    <property type="match status" value="1"/>
</dbReference>
<evidence type="ECO:0000256" key="16">
    <source>
        <dbReference type="ARBA" id="ARBA00023014"/>
    </source>
</evidence>
<evidence type="ECO:0000256" key="7">
    <source>
        <dbReference type="ARBA" id="ARBA00022448"/>
    </source>
</evidence>
<evidence type="ECO:0000256" key="15">
    <source>
        <dbReference type="ARBA" id="ARBA00023004"/>
    </source>
</evidence>
<keyword evidence="7 20" id="KW-0813">Transport</keyword>
<dbReference type="RefSeq" id="WP_331374753.1">
    <property type="nucleotide sequence ID" value="NZ_CP133148.1"/>
</dbReference>
<keyword evidence="12" id="KW-1278">Translocase</keyword>
<dbReference type="Pfam" id="PF00355">
    <property type="entry name" value="Rieske"/>
    <property type="match status" value="1"/>
</dbReference>
<protein>
    <recommendedName>
        <fullName evidence="6 20">Ubiquinol-cytochrome c reductase iron-sulfur subunit</fullName>
        <ecNumber evidence="5 20">7.1.1.8</ecNumber>
    </recommendedName>
</protein>
<comment type="catalytic activity">
    <reaction evidence="19 20">
        <text>a quinol + 2 Fe(III)-[cytochrome c](out) = a quinone + 2 Fe(II)-[cytochrome c](out) + 2 H(+)(out)</text>
        <dbReference type="Rhea" id="RHEA:11484"/>
        <dbReference type="Rhea" id="RHEA-COMP:10350"/>
        <dbReference type="Rhea" id="RHEA-COMP:14399"/>
        <dbReference type="ChEBI" id="CHEBI:15378"/>
        <dbReference type="ChEBI" id="CHEBI:24646"/>
        <dbReference type="ChEBI" id="CHEBI:29033"/>
        <dbReference type="ChEBI" id="CHEBI:29034"/>
        <dbReference type="ChEBI" id="CHEBI:132124"/>
        <dbReference type="EC" id="7.1.1.8"/>
    </reaction>
</comment>
<feature type="transmembrane region" description="Helical" evidence="20">
    <location>
        <begin position="20"/>
        <end position="40"/>
    </location>
</feature>
<evidence type="ECO:0000256" key="20">
    <source>
        <dbReference type="RuleBase" id="RU004494"/>
    </source>
</evidence>
<dbReference type="PROSITE" id="PS51318">
    <property type="entry name" value="TAT"/>
    <property type="match status" value="1"/>
</dbReference>
<dbReference type="PRINTS" id="PR00162">
    <property type="entry name" value="RIESKE"/>
</dbReference>
<dbReference type="EMBL" id="CP133148">
    <property type="protein sequence ID" value="WVT05679.1"/>
    <property type="molecule type" value="Genomic_DNA"/>
</dbReference>
<evidence type="ECO:0000256" key="12">
    <source>
        <dbReference type="ARBA" id="ARBA00022967"/>
    </source>
</evidence>
<dbReference type="NCBIfam" id="TIGR01416">
    <property type="entry name" value="Rieske_proteo"/>
    <property type="match status" value="1"/>
</dbReference>
<evidence type="ECO:0000256" key="2">
    <source>
        <dbReference type="ARBA" id="ARBA00004162"/>
    </source>
</evidence>
<feature type="domain" description="Rieske" evidence="22">
    <location>
        <begin position="99"/>
        <end position="190"/>
    </location>
</feature>
<reference evidence="23" key="1">
    <citation type="submission" date="2023-08" db="EMBL/GenBank/DDBJ databases">
        <title>Complete genome sequence of Sinorhizobium chiapanecum ITTG S70 isolated from Acaciella angustissima nodules in Chiapas-Mexico.</title>
        <authorList>
            <person name="Rincon-Rosales R."/>
            <person name="Rogel M.A."/>
            <person name="Rincon-Medina C.I."/>
            <person name="Guerrero G."/>
            <person name="Manzano-Gomez L.A."/>
            <person name="Lopez-Lopez A."/>
            <person name="Rincon Molina F.A."/>
            <person name="Martinez-Romero E."/>
        </authorList>
    </citation>
    <scope>NUCLEOTIDE SEQUENCE</scope>
    <source>
        <strain evidence="23">ITTG S70</strain>
    </source>
</reference>
<evidence type="ECO:0000256" key="17">
    <source>
        <dbReference type="ARBA" id="ARBA00023136"/>
    </source>
</evidence>
<keyword evidence="14 20" id="KW-1133">Transmembrane helix</keyword>
<keyword evidence="15" id="KW-0408">Iron</keyword>
<proteinExistence type="inferred from homology"/>
<dbReference type="PROSITE" id="PS51296">
    <property type="entry name" value="RIESKE"/>
    <property type="match status" value="1"/>
</dbReference>
<keyword evidence="24" id="KW-1185">Reference proteome</keyword>
<evidence type="ECO:0000256" key="19">
    <source>
        <dbReference type="ARBA" id="ARBA00029351"/>
    </source>
</evidence>
<evidence type="ECO:0000256" key="6">
    <source>
        <dbReference type="ARBA" id="ARBA00019816"/>
    </source>
</evidence>